<keyword evidence="5 7" id="KW-1133">Transmembrane helix</keyword>
<protein>
    <submittedName>
        <fullName evidence="10">ABC transporter permease</fullName>
    </submittedName>
</protein>
<dbReference type="Pfam" id="PF00528">
    <property type="entry name" value="BPD_transp_1"/>
    <property type="match status" value="1"/>
</dbReference>
<keyword evidence="11" id="KW-1185">Reference proteome</keyword>
<evidence type="ECO:0000256" key="8">
    <source>
        <dbReference type="SAM" id="MobiDB-lite"/>
    </source>
</evidence>
<dbReference type="RefSeq" id="WP_214347735.1">
    <property type="nucleotide sequence ID" value="NZ_JAHBOH010000001.1"/>
</dbReference>
<dbReference type="Gene3D" id="1.10.3720.10">
    <property type="entry name" value="MetI-like"/>
    <property type="match status" value="1"/>
</dbReference>
<evidence type="ECO:0000313" key="10">
    <source>
        <dbReference type="EMBL" id="MBT0993703.1"/>
    </source>
</evidence>
<feature type="transmembrane region" description="Helical" evidence="7">
    <location>
        <begin position="248"/>
        <end position="273"/>
    </location>
</feature>
<comment type="caution">
    <text evidence="10">The sequence shown here is derived from an EMBL/GenBank/DDBJ whole genome shotgun (WGS) entry which is preliminary data.</text>
</comment>
<feature type="transmembrane region" description="Helical" evidence="7">
    <location>
        <begin position="131"/>
        <end position="154"/>
    </location>
</feature>
<evidence type="ECO:0000256" key="3">
    <source>
        <dbReference type="ARBA" id="ARBA00022475"/>
    </source>
</evidence>
<organism evidence="10 11">
    <name type="scientific">Cellulomonas fulva</name>
    <dbReference type="NCBI Taxonomy" id="2835530"/>
    <lineage>
        <taxon>Bacteria</taxon>
        <taxon>Bacillati</taxon>
        <taxon>Actinomycetota</taxon>
        <taxon>Actinomycetes</taxon>
        <taxon>Micrococcales</taxon>
        <taxon>Cellulomonadaceae</taxon>
        <taxon>Cellulomonas</taxon>
    </lineage>
</organism>
<dbReference type="PANTHER" id="PTHR43386:SF1">
    <property type="entry name" value="D,D-DIPEPTIDE TRANSPORT SYSTEM PERMEASE PROTEIN DDPC-RELATED"/>
    <property type="match status" value="1"/>
</dbReference>
<reference evidence="10 11" key="1">
    <citation type="submission" date="2021-05" db="EMBL/GenBank/DDBJ databases">
        <title>Description of Cellulomonas sp. DKR-3 sp. nov.</title>
        <authorList>
            <person name="Dahal R.H."/>
            <person name="Chaudhary D.K."/>
        </authorList>
    </citation>
    <scope>NUCLEOTIDE SEQUENCE [LARGE SCALE GENOMIC DNA]</scope>
    <source>
        <strain evidence="10 11">DKR-3</strain>
    </source>
</reference>
<dbReference type="InterPro" id="IPR050366">
    <property type="entry name" value="BP-dependent_transpt_permease"/>
</dbReference>
<evidence type="ECO:0000313" key="11">
    <source>
        <dbReference type="Proteomes" id="UP000722125"/>
    </source>
</evidence>
<comment type="subcellular location">
    <subcellularLocation>
        <location evidence="1 7">Cell membrane</location>
        <topology evidence="1 7">Multi-pass membrane protein</topology>
    </subcellularLocation>
</comment>
<evidence type="ECO:0000256" key="2">
    <source>
        <dbReference type="ARBA" id="ARBA00022448"/>
    </source>
</evidence>
<feature type="transmembrane region" description="Helical" evidence="7">
    <location>
        <begin position="166"/>
        <end position="186"/>
    </location>
</feature>
<name>A0ABS5TX52_9CELL</name>
<dbReference type="PROSITE" id="PS50928">
    <property type="entry name" value="ABC_TM1"/>
    <property type="match status" value="1"/>
</dbReference>
<evidence type="ECO:0000256" key="7">
    <source>
        <dbReference type="RuleBase" id="RU363032"/>
    </source>
</evidence>
<feature type="transmembrane region" description="Helical" evidence="7">
    <location>
        <begin position="64"/>
        <end position="88"/>
    </location>
</feature>
<evidence type="ECO:0000256" key="5">
    <source>
        <dbReference type="ARBA" id="ARBA00022989"/>
    </source>
</evidence>
<feature type="domain" description="ABC transmembrane type-1" evidence="9">
    <location>
        <begin position="127"/>
        <end position="316"/>
    </location>
</feature>
<dbReference type="InterPro" id="IPR000515">
    <property type="entry name" value="MetI-like"/>
</dbReference>
<proteinExistence type="inferred from homology"/>
<keyword evidence="6 7" id="KW-0472">Membrane</keyword>
<evidence type="ECO:0000259" key="9">
    <source>
        <dbReference type="PROSITE" id="PS50928"/>
    </source>
</evidence>
<accession>A0ABS5TX52</accession>
<feature type="transmembrane region" description="Helical" evidence="7">
    <location>
        <begin position="293"/>
        <end position="315"/>
    </location>
</feature>
<dbReference type="SUPFAM" id="SSF161098">
    <property type="entry name" value="MetI-like"/>
    <property type="match status" value="1"/>
</dbReference>
<comment type="similarity">
    <text evidence="7">Belongs to the binding-protein-dependent transport system permease family.</text>
</comment>
<feature type="region of interest" description="Disordered" evidence="8">
    <location>
        <begin position="1"/>
        <end position="34"/>
    </location>
</feature>
<dbReference type="EMBL" id="JAHBOH010000001">
    <property type="protein sequence ID" value="MBT0993703.1"/>
    <property type="molecule type" value="Genomic_DNA"/>
</dbReference>
<sequence>MTTSPDIAPAVPAASDQQGVARRAAPEPGSSAGAPARAAAAVAPAAIGRGVVRGVRAVVGPRPALLDGLALVLVALLLVAVVAGPWLAPADPYRADPTSALLPPGAGHLLGTDDAGRDILSRLLVGARTTLLAAVGVVALSTVVGVLVAAVAAAGPRWLDETLMRGVDIFLAFPSIVLALGIAAALGPSLSSVVIAMVVAMWPATTRLVRNVMRETMSGQYVEAARLTGMSTPRVMRRHVLPNSLDSVYVQLGLDVSGAIVLIAGLAFLGVGAPPPSADWGSMVAQGREYVTTAWWVSLFPGLAITLAAVAFGLLGDALRARLDPTVVRA</sequence>
<keyword evidence="3" id="KW-1003">Cell membrane</keyword>
<gene>
    <name evidence="10" type="ORF">KIN34_05315</name>
</gene>
<dbReference type="Proteomes" id="UP000722125">
    <property type="component" value="Unassembled WGS sequence"/>
</dbReference>
<dbReference type="InterPro" id="IPR035906">
    <property type="entry name" value="MetI-like_sf"/>
</dbReference>
<keyword evidence="2 7" id="KW-0813">Transport</keyword>
<dbReference type="PANTHER" id="PTHR43386">
    <property type="entry name" value="OLIGOPEPTIDE TRANSPORT SYSTEM PERMEASE PROTEIN APPC"/>
    <property type="match status" value="1"/>
</dbReference>
<evidence type="ECO:0000256" key="6">
    <source>
        <dbReference type="ARBA" id="ARBA00023136"/>
    </source>
</evidence>
<evidence type="ECO:0000256" key="4">
    <source>
        <dbReference type="ARBA" id="ARBA00022692"/>
    </source>
</evidence>
<dbReference type="CDD" id="cd06261">
    <property type="entry name" value="TM_PBP2"/>
    <property type="match status" value="1"/>
</dbReference>
<keyword evidence="4 7" id="KW-0812">Transmembrane</keyword>
<evidence type="ECO:0000256" key="1">
    <source>
        <dbReference type="ARBA" id="ARBA00004651"/>
    </source>
</evidence>